<evidence type="ECO:0000313" key="3">
    <source>
        <dbReference type="Proteomes" id="UP001043456"/>
    </source>
</evidence>
<protein>
    <submittedName>
        <fullName evidence="2">Uncharacterized protein</fullName>
    </submittedName>
</protein>
<dbReference type="Proteomes" id="UP001043456">
    <property type="component" value="Unassembled WGS sequence"/>
</dbReference>
<feature type="region of interest" description="Disordered" evidence="1">
    <location>
        <begin position="1"/>
        <end position="22"/>
    </location>
</feature>
<accession>A0A9P3BKR3</accession>
<dbReference type="OrthoDB" id="5396831at2759"/>
<dbReference type="GeneID" id="67007078"/>
<gene>
    <name evidence="2" type="ORF">Asppvi_008468</name>
</gene>
<evidence type="ECO:0000313" key="2">
    <source>
        <dbReference type="EMBL" id="GIJ89526.1"/>
    </source>
</evidence>
<sequence length="342" mass="38000">MTEMARPVRHWPGGIPHSIKPHPEDDLSLDQMKEEVKGWLLFVQENWVRRSEAAIAEDDGDYELRQRRKLVEQWASATQEFRDSFRDRAPIGLPGTESDGEVQGGLRYPAEALEHINDTQQPCDLRGVISLVPVDPTNPINRARWMKFVILLYGYGMEITHCLQTHSMPSEAVPNPATTGGPFALVDEEGLRTGRLSLTAFTANGDVEDSILIRPFNMHKPYLQYGTLGKGLADAKGAEGAFPPQNEPLNMDLPILDILCNAQAAKELVGEMALGDRDQWKEDVERYAPGFLALEAVGRGAEYHLNLLTPGGDLGGGVKRRMLRKMASGVDPRFRVLPGLHF</sequence>
<name>A0A9P3BKR3_9EURO</name>
<evidence type="ECO:0000256" key="1">
    <source>
        <dbReference type="SAM" id="MobiDB-lite"/>
    </source>
</evidence>
<reference evidence="2 3" key="1">
    <citation type="submission" date="2018-10" db="EMBL/GenBank/DDBJ databases">
        <title>Pan-genome distribution and transcriptional activeness of fungal secondary metabolism genes in Aspergillus section Fumigati.</title>
        <authorList>
            <person name="Takahashi H."/>
            <person name="Umemura M."/>
            <person name="Ninomiya A."/>
            <person name="Kusuya Y."/>
            <person name="Urayama S."/>
            <person name="Shimizu M."/>
            <person name="Watanabe A."/>
            <person name="Kamei K."/>
            <person name="Yaguchi T."/>
            <person name="Hagiwara D."/>
        </authorList>
    </citation>
    <scope>NUCLEOTIDE SEQUENCE [LARGE SCALE GENOMIC DNA]</scope>
    <source>
        <strain evidence="2 3">IFM 55266</strain>
    </source>
</reference>
<proteinExistence type="predicted"/>
<dbReference type="RefSeq" id="XP_043160272.1">
    <property type="nucleotide sequence ID" value="XM_043304337.1"/>
</dbReference>
<organism evidence="2 3">
    <name type="scientific">Aspergillus pseudoviridinutans</name>
    <dbReference type="NCBI Taxonomy" id="1517512"/>
    <lineage>
        <taxon>Eukaryota</taxon>
        <taxon>Fungi</taxon>
        <taxon>Dikarya</taxon>
        <taxon>Ascomycota</taxon>
        <taxon>Pezizomycotina</taxon>
        <taxon>Eurotiomycetes</taxon>
        <taxon>Eurotiomycetidae</taxon>
        <taxon>Eurotiales</taxon>
        <taxon>Aspergillaceae</taxon>
        <taxon>Aspergillus</taxon>
        <taxon>Aspergillus subgen. Fumigati</taxon>
    </lineage>
</organism>
<dbReference type="AlphaFoldDB" id="A0A9P3BKR3"/>
<dbReference type="EMBL" id="BHVY01000006">
    <property type="protein sequence ID" value="GIJ89526.1"/>
    <property type="molecule type" value="Genomic_DNA"/>
</dbReference>
<keyword evidence="3" id="KW-1185">Reference proteome</keyword>
<comment type="caution">
    <text evidence="2">The sequence shown here is derived from an EMBL/GenBank/DDBJ whole genome shotgun (WGS) entry which is preliminary data.</text>
</comment>